<dbReference type="InterPro" id="IPR014722">
    <property type="entry name" value="Rib_uL2_dom2"/>
</dbReference>
<proteinExistence type="inferred from homology"/>
<evidence type="ECO:0000256" key="1">
    <source>
        <dbReference type="ARBA" id="ARBA00010618"/>
    </source>
</evidence>
<dbReference type="KEGG" id="vnx:VNE69_02049"/>
<evidence type="ECO:0000256" key="3">
    <source>
        <dbReference type="ARBA" id="ARBA00023274"/>
    </source>
</evidence>
<dbReference type="InterPro" id="IPR005756">
    <property type="entry name" value="Ribosomal_uL24_euk/arc"/>
</dbReference>
<protein>
    <submittedName>
        <fullName evidence="5">Ribosomal protein uL24</fullName>
    </submittedName>
</protein>
<dbReference type="InterPro" id="IPR041988">
    <property type="entry name" value="Ribosomal_uL24_KOW"/>
</dbReference>
<dbReference type="GO" id="GO:0003723">
    <property type="term" value="F:RNA binding"/>
    <property type="evidence" value="ECO:0007669"/>
    <property type="project" value="InterPro"/>
</dbReference>
<dbReference type="CDD" id="cd06089">
    <property type="entry name" value="KOW_RPL26"/>
    <property type="match status" value="1"/>
</dbReference>
<dbReference type="GeneID" id="90540339"/>
<dbReference type="GO" id="GO:0003735">
    <property type="term" value="F:structural constituent of ribosome"/>
    <property type="evidence" value="ECO:0007669"/>
    <property type="project" value="InterPro"/>
</dbReference>
<dbReference type="SMART" id="SM00739">
    <property type="entry name" value="KOW"/>
    <property type="match status" value="1"/>
</dbReference>
<dbReference type="Pfam" id="PF00467">
    <property type="entry name" value="KOW"/>
    <property type="match status" value="1"/>
</dbReference>
<dbReference type="InterPro" id="IPR005824">
    <property type="entry name" value="KOW"/>
</dbReference>
<evidence type="ECO:0000259" key="4">
    <source>
        <dbReference type="SMART" id="SM00739"/>
    </source>
</evidence>
<gene>
    <name evidence="5" type="ORF">VNE69_02049</name>
</gene>
<feature type="domain" description="KOW" evidence="4">
    <location>
        <begin position="49"/>
        <end position="76"/>
    </location>
</feature>
<keyword evidence="6" id="KW-1185">Reference proteome</keyword>
<accession>A0AAX4J9F0</accession>
<evidence type="ECO:0000256" key="2">
    <source>
        <dbReference type="ARBA" id="ARBA00022980"/>
    </source>
</evidence>
<organism evidence="5 6">
    <name type="scientific">Vairimorpha necatrix</name>
    <dbReference type="NCBI Taxonomy" id="6039"/>
    <lineage>
        <taxon>Eukaryota</taxon>
        <taxon>Fungi</taxon>
        <taxon>Fungi incertae sedis</taxon>
        <taxon>Microsporidia</taxon>
        <taxon>Nosematidae</taxon>
        <taxon>Vairimorpha</taxon>
    </lineage>
</organism>
<dbReference type="RefSeq" id="XP_065328667.1">
    <property type="nucleotide sequence ID" value="XM_065472595.1"/>
</dbReference>
<dbReference type="Pfam" id="PF16906">
    <property type="entry name" value="Ribosomal_L26"/>
    <property type="match status" value="1"/>
</dbReference>
<dbReference type="PANTHER" id="PTHR11143">
    <property type="entry name" value="60S RIBOSOMAL PROTEIN L26 FAMILY MEMBER"/>
    <property type="match status" value="1"/>
</dbReference>
<dbReference type="InterPro" id="IPR008991">
    <property type="entry name" value="Translation_prot_SH3-like_sf"/>
</dbReference>
<name>A0AAX4J9F0_9MICR</name>
<dbReference type="AlphaFoldDB" id="A0AAX4J9F0"/>
<evidence type="ECO:0000313" key="6">
    <source>
        <dbReference type="Proteomes" id="UP001334084"/>
    </source>
</evidence>
<dbReference type="Gene3D" id="2.30.30.30">
    <property type="match status" value="1"/>
</dbReference>
<dbReference type="GO" id="GO:0006412">
    <property type="term" value="P:translation"/>
    <property type="evidence" value="ECO:0007669"/>
    <property type="project" value="InterPro"/>
</dbReference>
<comment type="similarity">
    <text evidence="1">Belongs to the universal ribosomal protein uL24 family.</text>
</comment>
<sequence length="139" mass="16115">MLAGRKTKSSLRKKQRKALFTAVGKDRLKRMSSHLSEELRSQYGFRSFPVAVGDIVKVHSGPYKGKEGQILEVFLKDYRITVEGCLEENEEKENVPAKLHPCNVTFVKFNMDNGREKQLEEKKIARVQHIEREQKKKVQ</sequence>
<dbReference type="EMBL" id="CP142727">
    <property type="protein sequence ID" value="WUR02522.1"/>
    <property type="molecule type" value="Genomic_DNA"/>
</dbReference>
<keyword evidence="2 5" id="KW-0689">Ribosomal protein</keyword>
<evidence type="ECO:0000313" key="5">
    <source>
        <dbReference type="EMBL" id="WUR02522.1"/>
    </source>
</evidence>
<dbReference type="GO" id="GO:0015934">
    <property type="term" value="C:large ribosomal subunit"/>
    <property type="evidence" value="ECO:0007669"/>
    <property type="project" value="InterPro"/>
</dbReference>
<dbReference type="NCBIfam" id="TIGR01080">
    <property type="entry name" value="rplX_A_E"/>
    <property type="match status" value="1"/>
</dbReference>
<reference evidence="5" key="1">
    <citation type="journal article" date="2024" name="BMC Genomics">
        <title>Functional annotation of a divergent genome using sequence and structure-based similarity.</title>
        <authorList>
            <person name="Svedberg D."/>
            <person name="Winiger R.R."/>
            <person name="Berg A."/>
            <person name="Sharma H."/>
            <person name="Tellgren-Roth C."/>
            <person name="Debrunner-Vossbrinck B.A."/>
            <person name="Vossbrinck C.R."/>
            <person name="Barandun J."/>
        </authorList>
    </citation>
    <scope>NUCLEOTIDE SEQUENCE</scope>
    <source>
        <strain evidence="5">Illinois isolate</strain>
    </source>
</reference>
<dbReference type="Proteomes" id="UP001334084">
    <property type="component" value="Chromosome 2"/>
</dbReference>
<dbReference type="SUPFAM" id="SSF50104">
    <property type="entry name" value="Translation proteins SH3-like domain"/>
    <property type="match status" value="1"/>
</dbReference>
<keyword evidence="3" id="KW-0687">Ribonucleoprotein</keyword>